<evidence type="ECO:0000256" key="1">
    <source>
        <dbReference type="SAM" id="SignalP"/>
    </source>
</evidence>
<dbReference type="Proteomes" id="UP001172083">
    <property type="component" value="Unassembled WGS sequence"/>
</dbReference>
<reference evidence="2" key="1">
    <citation type="submission" date="2023-06" db="EMBL/GenBank/DDBJ databases">
        <title>Genomic of Agaribacillus aureum.</title>
        <authorList>
            <person name="Wang G."/>
        </authorList>
    </citation>
    <scope>NUCLEOTIDE SEQUENCE</scope>
    <source>
        <strain evidence="2">BMA12</strain>
    </source>
</reference>
<sequence>MKTKAFLLTLSTCLWSLANAQSQEPLHSDPGFKSTKNLVINRVQVKHHEPLQLLIFEIVVAGKAGQSLPTPVGQVDGAPVLGYVFPTSLKPEDVGFNAVQGIVALALTSHPDFDDTPLWDENNDQVLDNDGVVWHPHWVVLNEDKRVSGGLSVRQFEKGDPSVKLPPTNPGMPMYMDSPGFPVLTKGSSIQVIVPLYRINHKTDFSFDGVTAYMQVNTSKDNLPMLGVYEVYSVASGDLSLPYKVIR</sequence>
<comment type="caution">
    <text evidence="2">The sequence shown here is derived from an EMBL/GenBank/DDBJ whole genome shotgun (WGS) entry which is preliminary data.</text>
</comment>
<feature type="signal peptide" evidence="1">
    <location>
        <begin position="1"/>
        <end position="20"/>
    </location>
</feature>
<keyword evidence="1" id="KW-0732">Signal</keyword>
<evidence type="ECO:0000313" key="2">
    <source>
        <dbReference type="EMBL" id="MDN5216055.1"/>
    </source>
</evidence>
<feature type="chain" id="PRO_5045251469" evidence="1">
    <location>
        <begin position="21"/>
        <end position="247"/>
    </location>
</feature>
<dbReference type="EMBL" id="JAUJEB010000007">
    <property type="protein sequence ID" value="MDN5216055.1"/>
    <property type="molecule type" value="Genomic_DNA"/>
</dbReference>
<proteinExistence type="predicted"/>
<gene>
    <name evidence="2" type="ORF">QQ020_28510</name>
</gene>
<protein>
    <submittedName>
        <fullName evidence="2">Uncharacterized protein</fullName>
    </submittedName>
</protein>
<name>A0ABT8LE57_9BACT</name>
<keyword evidence="3" id="KW-1185">Reference proteome</keyword>
<dbReference type="RefSeq" id="WP_346761389.1">
    <property type="nucleotide sequence ID" value="NZ_JAUJEB010000007.1"/>
</dbReference>
<organism evidence="2 3">
    <name type="scientific">Agaribacillus aureus</name>
    <dbReference type="NCBI Taxonomy" id="3051825"/>
    <lineage>
        <taxon>Bacteria</taxon>
        <taxon>Pseudomonadati</taxon>
        <taxon>Bacteroidota</taxon>
        <taxon>Cytophagia</taxon>
        <taxon>Cytophagales</taxon>
        <taxon>Splendidivirgaceae</taxon>
        <taxon>Agaribacillus</taxon>
    </lineage>
</organism>
<evidence type="ECO:0000313" key="3">
    <source>
        <dbReference type="Proteomes" id="UP001172083"/>
    </source>
</evidence>
<accession>A0ABT8LE57</accession>